<protein>
    <submittedName>
        <fullName evidence="2">Uncharacterized protein</fullName>
    </submittedName>
</protein>
<evidence type="ECO:0000313" key="2">
    <source>
        <dbReference type="EMBL" id="KAK4138610.1"/>
    </source>
</evidence>
<comment type="caution">
    <text evidence="2">The sequence shown here is derived from an EMBL/GenBank/DDBJ whole genome shotgun (WGS) entry which is preliminary data.</text>
</comment>
<dbReference type="EMBL" id="MU853401">
    <property type="protein sequence ID" value="KAK4138610.1"/>
    <property type="molecule type" value="Genomic_DNA"/>
</dbReference>
<reference evidence="2" key="2">
    <citation type="submission" date="2023-05" db="EMBL/GenBank/DDBJ databases">
        <authorList>
            <consortium name="Lawrence Berkeley National Laboratory"/>
            <person name="Steindorff A."/>
            <person name="Hensen N."/>
            <person name="Bonometti L."/>
            <person name="Westerberg I."/>
            <person name="Brannstrom I.O."/>
            <person name="Guillou S."/>
            <person name="Cros-Aarteil S."/>
            <person name="Calhoun S."/>
            <person name="Haridas S."/>
            <person name="Kuo A."/>
            <person name="Mondo S."/>
            <person name="Pangilinan J."/>
            <person name="Riley R."/>
            <person name="Labutti K."/>
            <person name="Andreopoulos B."/>
            <person name="Lipzen A."/>
            <person name="Chen C."/>
            <person name="Yanf M."/>
            <person name="Daum C."/>
            <person name="Ng V."/>
            <person name="Clum A."/>
            <person name="Ohm R."/>
            <person name="Martin F."/>
            <person name="Silar P."/>
            <person name="Natvig D."/>
            <person name="Lalanne C."/>
            <person name="Gautier V."/>
            <person name="Ament-Velasquez S.L."/>
            <person name="Kruys A."/>
            <person name="Hutchinson M.I."/>
            <person name="Powell A.J."/>
            <person name="Barry K."/>
            <person name="Miller A.N."/>
            <person name="Grigoriev I.V."/>
            <person name="Debuchy R."/>
            <person name="Gladieux P."/>
            <person name="Thoren M.H."/>
            <person name="Johannesson H."/>
        </authorList>
    </citation>
    <scope>NUCLEOTIDE SEQUENCE</scope>
    <source>
        <strain evidence="2">CBS 123565</strain>
    </source>
</reference>
<sequence length="95" mass="10472">MPYSSLLPPLVVLATDCFQGQEKEVSFPHATPSRFESRTARGPAVASGTDERQAHGGGLPRDTWDKQAWLYQIRCCIFQPNNGFNCSNDKSDGVI</sequence>
<reference evidence="2" key="1">
    <citation type="journal article" date="2023" name="Mol. Phylogenet. Evol.">
        <title>Genome-scale phylogeny and comparative genomics of the fungal order Sordariales.</title>
        <authorList>
            <person name="Hensen N."/>
            <person name="Bonometti L."/>
            <person name="Westerberg I."/>
            <person name="Brannstrom I.O."/>
            <person name="Guillou S."/>
            <person name="Cros-Aarteil S."/>
            <person name="Calhoun S."/>
            <person name="Haridas S."/>
            <person name="Kuo A."/>
            <person name="Mondo S."/>
            <person name="Pangilinan J."/>
            <person name="Riley R."/>
            <person name="LaButti K."/>
            <person name="Andreopoulos B."/>
            <person name="Lipzen A."/>
            <person name="Chen C."/>
            <person name="Yan M."/>
            <person name="Daum C."/>
            <person name="Ng V."/>
            <person name="Clum A."/>
            <person name="Steindorff A."/>
            <person name="Ohm R.A."/>
            <person name="Martin F."/>
            <person name="Silar P."/>
            <person name="Natvig D.O."/>
            <person name="Lalanne C."/>
            <person name="Gautier V."/>
            <person name="Ament-Velasquez S.L."/>
            <person name="Kruys A."/>
            <person name="Hutchinson M.I."/>
            <person name="Powell A.J."/>
            <person name="Barry K."/>
            <person name="Miller A.N."/>
            <person name="Grigoriev I.V."/>
            <person name="Debuchy R."/>
            <person name="Gladieux P."/>
            <person name="Hiltunen Thoren M."/>
            <person name="Johannesson H."/>
        </authorList>
    </citation>
    <scope>NUCLEOTIDE SEQUENCE</scope>
    <source>
        <strain evidence="2">CBS 123565</strain>
    </source>
</reference>
<accession>A0AAN6UTG3</accession>
<dbReference type="Proteomes" id="UP001304895">
    <property type="component" value="Unassembled WGS sequence"/>
</dbReference>
<feature type="non-terminal residue" evidence="2">
    <location>
        <position position="95"/>
    </location>
</feature>
<proteinExistence type="predicted"/>
<keyword evidence="3" id="KW-1185">Reference proteome</keyword>
<gene>
    <name evidence="2" type="ORF">BT67DRAFT_437930</name>
</gene>
<feature type="region of interest" description="Disordered" evidence="1">
    <location>
        <begin position="24"/>
        <end position="60"/>
    </location>
</feature>
<evidence type="ECO:0000256" key="1">
    <source>
        <dbReference type="SAM" id="MobiDB-lite"/>
    </source>
</evidence>
<dbReference type="AlphaFoldDB" id="A0AAN6UTG3"/>
<organism evidence="2 3">
    <name type="scientific">Trichocladium antarcticum</name>
    <dbReference type="NCBI Taxonomy" id="1450529"/>
    <lineage>
        <taxon>Eukaryota</taxon>
        <taxon>Fungi</taxon>
        <taxon>Dikarya</taxon>
        <taxon>Ascomycota</taxon>
        <taxon>Pezizomycotina</taxon>
        <taxon>Sordariomycetes</taxon>
        <taxon>Sordariomycetidae</taxon>
        <taxon>Sordariales</taxon>
        <taxon>Chaetomiaceae</taxon>
        <taxon>Trichocladium</taxon>
    </lineage>
</organism>
<evidence type="ECO:0000313" key="3">
    <source>
        <dbReference type="Proteomes" id="UP001304895"/>
    </source>
</evidence>
<name>A0AAN6UTG3_9PEZI</name>